<dbReference type="InterPro" id="IPR046268">
    <property type="entry name" value="DUF6301"/>
</dbReference>
<sequence>MTMIPTDEVTRIATSWVDQPWPLGLDEAHRVCLSLGWRLDDDGVVITDHGLNHPQVTLVRGGEEVDIVSLRITDAMAEPTSDHAMLLNDAHTLALGALNQLWGKASVGKQPQRSHACWDLRNGCRVRLSNIHTSVVLHVYSPSCATVERTLAAH</sequence>
<evidence type="ECO:0000313" key="2">
    <source>
        <dbReference type="Proteomes" id="UP000280819"/>
    </source>
</evidence>
<organism evidence="1 2">
    <name type="scientific">Arachnia propionica</name>
    <dbReference type="NCBI Taxonomy" id="1750"/>
    <lineage>
        <taxon>Bacteria</taxon>
        <taxon>Bacillati</taxon>
        <taxon>Actinomycetota</taxon>
        <taxon>Actinomycetes</taxon>
        <taxon>Propionibacteriales</taxon>
        <taxon>Propionibacteriaceae</taxon>
        <taxon>Arachnia</taxon>
    </lineage>
</organism>
<dbReference type="Pfam" id="PF19818">
    <property type="entry name" value="DUF6301"/>
    <property type="match status" value="1"/>
</dbReference>
<proteinExistence type="predicted"/>
<dbReference type="OrthoDB" id="3737287at2"/>
<comment type="caution">
    <text evidence="1">The sequence shown here is derived from an EMBL/GenBank/DDBJ whole genome shotgun (WGS) entry which is preliminary data.</text>
</comment>
<dbReference type="Proteomes" id="UP000280819">
    <property type="component" value="Unassembled WGS sequence"/>
</dbReference>
<gene>
    <name evidence="1" type="ORF">EII34_06600</name>
</gene>
<evidence type="ECO:0000313" key="1">
    <source>
        <dbReference type="EMBL" id="RRD05398.1"/>
    </source>
</evidence>
<protein>
    <submittedName>
        <fullName evidence="1">Uncharacterized protein</fullName>
    </submittedName>
</protein>
<dbReference type="RefSeq" id="WP_124844174.1">
    <property type="nucleotide sequence ID" value="NZ_RQZG01000006.1"/>
</dbReference>
<reference evidence="1 2" key="1">
    <citation type="submission" date="2018-11" db="EMBL/GenBank/DDBJ databases">
        <title>Genomes From Bacteria Associated with the Canine Oral Cavity: a Test Case for Automated Genome-Based Taxonomic Assignment.</title>
        <authorList>
            <person name="Coil D.A."/>
            <person name="Jospin G."/>
            <person name="Darling A.E."/>
            <person name="Wallis C."/>
            <person name="Davis I.J."/>
            <person name="Harris S."/>
            <person name="Eisen J.A."/>
            <person name="Holcombe L.J."/>
            <person name="O'Flynn C."/>
        </authorList>
    </citation>
    <scope>NUCLEOTIDE SEQUENCE [LARGE SCALE GENOMIC DNA]</scope>
    <source>
        <strain evidence="1 2">OH887_COT-365</strain>
    </source>
</reference>
<dbReference type="EMBL" id="RQZG01000006">
    <property type="protein sequence ID" value="RRD05398.1"/>
    <property type="molecule type" value="Genomic_DNA"/>
</dbReference>
<name>A0A3P1T809_9ACTN</name>
<dbReference type="AlphaFoldDB" id="A0A3P1T809"/>
<accession>A0A3P1T809</accession>